<organism evidence="14 15">
    <name type="scientific">Spectribacter acetivorans</name>
    <dbReference type="NCBI Taxonomy" id="3075603"/>
    <lineage>
        <taxon>Bacteria</taxon>
        <taxon>Pseudomonadati</taxon>
        <taxon>Pseudomonadota</taxon>
        <taxon>Gammaproteobacteria</taxon>
        <taxon>Salinisphaerales</taxon>
        <taxon>Salinisphaeraceae</taxon>
        <taxon>Spectribacter</taxon>
    </lineage>
</organism>
<evidence type="ECO:0000256" key="9">
    <source>
        <dbReference type="ARBA" id="ARBA00022898"/>
    </source>
</evidence>
<comment type="catalytic activity">
    <reaction evidence="12">
        <text>(1S,2R)-1-C-(indol-3-yl)glycerol 3-phosphate + L-serine = D-glyceraldehyde 3-phosphate + L-tryptophan + H2O</text>
        <dbReference type="Rhea" id="RHEA:10532"/>
        <dbReference type="ChEBI" id="CHEBI:15377"/>
        <dbReference type="ChEBI" id="CHEBI:33384"/>
        <dbReference type="ChEBI" id="CHEBI:57912"/>
        <dbReference type="ChEBI" id="CHEBI:58866"/>
        <dbReference type="ChEBI" id="CHEBI:59776"/>
        <dbReference type="EC" id="4.2.1.20"/>
    </reaction>
</comment>
<evidence type="ECO:0000313" key="15">
    <source>
        <dbReference type="Proteomes" id="UP001259982"/>
    </source>
</evidence>
<dbReference type="PANTHER" id="PTHR48077">
    <property type="entry name" value="TRYPTOPHAN SYNTHASE-RELATED"/>
    <property type="match status" value="1"/>
</dbReference>
<dbReference type="EMBL" id="JAVRHY010000011">
    <property type="protein sequence ID" value="MDT0619182.1"/>
    <property type="molecule type" value="Genomic_DNA"/>
</dbReference>
<dbReference type="RefSeq" id="WP_311659535.1">
    <property type="nucleotide sequence ID" value="NZ_JAVRHY010000011.1"/>
</dbReference>
<dbReference type="InterPro" id="IPR036052">
    <property type="entry name" value="TrpB-like_PALP_sf"/>
</dbReference>
<dbReference type="SUPFAM" id="SSF53686">
    <property type="entry name" value="Tryptophan synthase beta subunit-like PLP-dependent enzymes"/>
    <property type="match status" value="1"/>
</dbReference>
<dbReference type="Gene3D" id="3.40.50.1100">
    <property type="match status" value="2"/>
</dbReference>
<keyword evidence="7" id="KW-0028">Amino-acid biosynthesis</keyword>
<dbReference type="EC" id="4.2.1.20" evidence="6"/>
<dbReference type="Proteomes" id="UP001259982">
    <property type="component" value="Unassembled WGS sequence"/>
</dbReference>
<evidence type="ECO:0000256" key="4">
    <source>
        <dbReference type="ARBA" id="ARBA00009982"/>
    </source>
</evidence>
<evidence type="ECO:0000256" key="5">
    <source>
        <dbReference type="ARBA" id="ARBA00011270"/>
    </source>
</evidence>
<evidence type="ECO:0000256" key="6">
    <source>
        <dbReference type="ARBA" id="ARBA00012043"/>
    </source>
</evidence>
<comment type="pathway">
    <text evidence="3">Amino-acid biosynthesis; L-tryptophan biosynthesis; L-tryptophan from chorismate: step 5/5.</text>
</comment>
<feature type="domain" description="Tryptophan synthase beta chain-like PALP" evidence="13">
    <location>
        <begin position="153"/>
        <end position="465"/>
    </location>
</feature>
<gene>
    <name evidence="14" type="ORF">RM531_11920</name>
</gene>
<comment type="cofactor">
    <cofactor evidence="1">
        <name>pyridoxal 5'-phosphate</name>
        <dbReference type="ChEBI" id="CHEBI:597326"/>
    </cofactor>
</comment>
<evidence type="ECO:0000256" key="8">
    <source>
        <dbReference type="ARBA" id="ARBA00022822"/>
    </source>
</evidence>
<comment type="function">
    <text evidence="2">The beta subunit is responsible for the synthesis of L-tryptophan from indole and L-serine.</text>
</comment>
<evidence type="ECO:0000256" key="7">
    <source>
        <dbReference type="ARBA" id="ARBA00022605"/>
    </source>
</evidence>
<evidence type="ECO:0000256" key="11">
    <source>
        <dbReference type="ARBA" id="ARBA00023239"/>
    </source>
</evidence>
<dbReference type="Pfam" id="PF00291">
    <property type="entry name" value="PALP"/>
    <property type="match status" value="1"/>
</dbReference>
<evidence type="ECO:0000256" key="3">
    <source>
        <dbReference type="ARBA" id="ARBA00004733"/>
    </source>
</evidence>
<dbReference type="PANTHER" id="PTHR48077:SF3">
    <property type="entry name" value="TRYPTOPHAN SYNTHASE"/>
    <property type="match status" value="1"/>
</dbReference>
<dbReference type="InterPro" id="IPR023026">
    <property type="entry name" value="Trp_synth_beta/beta-like"/>
</dbReference>
<keyword evidence="9" id="KW-0663">Pyridoxal phosphate</keyword>
<sequence>MNDRNDTGEDYSAQTFYDEVAAVLEQTLAQQPQRQDLRFKLLELYAAAGHRDAFRAVAQTYRDNLRQGLAGDWDRVEALGESLLLTDIHGDAEPGAAAGSQGQRFGEAAADSDLGRALAALAADYAAIRAQPSFLDDFDQRLSRLSGRVTPALYRADRLTDTNGGAPLFIARRTETDIASQKLANALLQGLVAIELGREQLVAASRSGLHGLAVAAAAAHLGLRCRLHFREGDAQTDAARLDQAERAGAEVILMRSPRSMRHTSPAAMLNELRNRAVQDWLENPDRRQFVNGLAAGPEPYPGLLRDAHAGPGRALRRGIIAAVRHLPGTIAAPLDQGLEAFNLFVPFLGYSSTRLVAIEDTAPDLAANREQDPYQTPHRTFFSDQQRDAADRIMHAPGHVSTRREHAWLRETGRVDYTRIDDAAAGEAADLAARREGLLLSPRSARALAAALTAGRSGDNSRAVVALVESGLAISRKPG</sequence>
<keyword evidence="15" id="KW-1185">Reference proteome</keyword>
<evidence type="ECO:0000256" key="12">
    <source>
        <dbReference type="ARBA" id="ARBA00049047"/>
    </source>
</evidence>
<protein>
    <recommendedName>
        <fullName evidence="6">tryptophan synthase</fullName>
        <ecNumber evidence="6">4.2.1.20</ecNumber>
    </recommendedName>
</protein>
<dbReference type="InterPro" id="IPR001926">
    <property type="entry name" value="TrpB-like_PALP"/>
</dbReference>
<evidence type="ECO:0000256" key="10">
    <source>
        <dbReference type="ARBA" id="ARBA00023141"/>
    </source>
</evidence>
<comment type="caution">
    <text evidence="14">The sequence shown here is derived from an EMBL/GenBank/DDBJ whole genome shotgun (WGS) entry which is preliminary data.</text>
</comment>
<evidence type="ECO:0000259" key="13">
    <source>
        <dbReference type="Pfam" id="PF00291"/>
    </source>
</evidence>
<name>A0ABU3B9N1_9GAMM</name>
<keyword evidence="11" id="KW-0456">Lyase</keyword>
<proteinExistence type="inferred from homology"/>
<keyword evidence="10" id="KW-0057">Aromatic amino acid biosynthesis</keyword>
<evidence type="ECO:0000256" key="1">
    <source>
        <dbReference type="ARBA" id="ARBA00001933"/>
    </source>
</evidence>
<keyword evidence="8" id="KW-0822">Tryptophan biosynthesis</keyword>
<evidence type="ECO:0000256" key="2">
    <source>
        <dbReference type="ARBA" id="ARBA00002786"/>
    </source>
</evidence>
<evidence type="ECO:0000313" key="14">
    <source>
        <dbReference type="EMBL" id="MDT0619182.1"/>
    </source>
</evidence>
<reference evidence="14 15" key="1">
    <citation type="submission" date="2023-09" db="EMBL/GenBank/DDBJ databases">
        <authorList>
            <person name="Rey-Velasco X."/>
        </authorList>
    </citation>
    <scope>NUCLEOTIDE SEQUENCE [LARGE SCALE GENOMIC DNA]</scope>
    <source>
        <strain evidence="14 15">P385</strain>
    </source>
</reference>
<comment type="subunit">
    <text evidence="5">Tetramer of two alpha and two beta chains.</text>
</comment>
<accession>A0ABU3B9N1</accession>
<comment type="similarity">
    <text evidence="4">Belongs to the TrpB family.</text>
</comment>